<protein>
    <submittedName>
        <fullName evidence="1">Uncharacterized protein</fullName>
    </submittedName>
</protein>
<dbReference type="Proteomes" id="UP001062846">
    <property type="component" value="Chromosome 2"/>
</dbReference>
<keyword evidence="2" id="KW-1185">Reference proteome</keyword>
<dbReference type="EMBL" id="CM046389">
    <property type="protein sequence ID" value="KAI8566631.1"/>
    <property type="molecule type" value="Genomic_DNA"/>
</dbReference>
<proteinExistence type="predicted"/>
<accession>A0ACC0PNB8</accession>
<organism evidence="1 2">
    <name type="scientific">Rhododendron molle</name>
    <name type="common">Chinese azalea</name>
    <name type="synonym">Azalea mollis</name>
    <dbReference type="NCBI Taxonomy" id="49168"/>
    <lineage>
        <taxon>Eukaryota</taxon>
        <taxon>Viridiplantae</taxon>
        <taxon>Streptophyta</taxon>
        <taxon>Embryophyta</taxon>
        <taxon>Tracheophyta</taxon>
        <taxon>Spermatophyta</taxon>
        <taxon>Magnoliopsida</taxon>
        <taxon>eudicotyledons</taxon>
        <taxon>Gunneridae</taxon>
        <taxon>Pentapetalae</taxon>
        <taxon>asterids</taxon>
        <taxon>Ericales</taxon>
        <taxon>Ericaceae</taxon>
        <taxon>Ericoideae</taxon>
        <taxon>Rhodoreae</taxon>
        <taxon>Rhododendron</taxon>
    </lineage>
</organism>
<comment type="caution">
    <text evidence="1">The sequence shown here is derived from an EMBL/GenBank/DDBJ whole genome shotgun (WGS) entry which is preliminary data.</text>
</comment>
<evidence type="ECO:0000313" key="1">
    <source>
        <dbReference type="EMBL" id="KAI8566631.1"/>
    </source>
</evidence>
<name>A0ACC0PNB8_RHOML</name>
<gene>
    <name evidence="1" type="ORF">RHMOL_Rhmol02G0056200</name>
</gene>
<reference evidence="1" key="1">
    <citation type="submission" date="2022-02" db="EMBL/GenBank/DDBJ databases">
        <title>Plant Genome Project.</title>
        <authorList>
            <person name="Zhang R.-G."/>
        </authorList>
    </citation>
    <scope>NUCLEOTIDE SEQUENCE</scope>
    <source>
        <strain evidence="1">AT1</strain>
    </source>
</reference>
<evidence type="ECO:0000313" key="2">
    <source>
        <dbReference type="Proteomes" id="UP001062846"/>
    </source>
</evidence>
<sequence length="438" mass="49279">MRGPAADPTGHETGFQIFSNTLTGNMEVGICFWVEFCVYGFVIREKKTEIGRAGEKSSGRGRSLAEWCLGFTPFLSGPVGTSEISQAQDKLTDLLEFVYRSNPEYRELLRMILSSVGRGGEGDVGQRIRDEILVIQRNNNCKSGIMEQWHQKLHNNTSPDDVVICQTLMDYLNCDLDISVYWKTLNDNGITKERLLSYDRAIRSEPDFRRDQKDGLLCDLRHYMRTLKVVHSGADLESAISNCMGYRSEGKGSMVGVKINPISGLPSGFPELLHFVLEHVEDKNVEALLEGLLETCAELSPLISKSNNCLKDLLFLDIALDSTVRTAIERGYEELNSAKPEKIMYFITLVLENLAISWDDNEDLIYCLKGWNEALTMSKSGDNHWALYAKSVLDRIRLALAVSPTIIYCNHLLNISDRSLEWSNGLYVDHSTTLLQGV</sequence>